<dbReference type="KEGG" id="vg:26643221"/>
<sequence length="75" mass="7595">MVIFHPEKALGALPSTLTPNAIYFVRVGSGIMIYVSDATGSVAYPINQEGGGGGSSGEITSLATYEYLVGLGLGG</sequence>
<dbReference type="EMBL" id="KF356199">
    <property type="protein sequence ID" value="AGR48608.1"/>
    <property type="molecule type" value="Genomic_DNA"/>
</dbReference>
<name>A0A075BSK8_9CAUD</name>
<gene>
    <name evidence="1" type="ORF">MaMVDC_43</name>
</gene>
<evidence type="ECO:0000313" key="1">
    <source>
        <dbReference type="EMBL" id="AGR48608.1"/>
    </source>
</evidence>
<dbReference type="GeneID" id="26643221"/>
<evidence type="ECO:0000313" key="2">
    <source>
        <dbReference type="Proteomes" id="UP000028567"/>
    </source>
</evidence>
<accession>A0A075BSK8</accession>
<keyword evidence="2" id="KW-1185">Reference proteome</keyword>
<proteinExistence type="predicted"/>
<dbReference type="RefSeq" id="YP_009217727.1">
    <property type="nucleotide sequence ID" value="NC_029002.1"/>
</dbReference>
<reference evidence="1 2" key="1">
    <citation type="submission" date="2013-07" db="EMBL/GenBank/DDBJ databases">
        <title>Sequencing and analysis of the complete genome of Microcystis aeruginosa phage MaMV-DC.</title>
        <authorList>
            <person name="Ou T."/>
            <person name="Li S.H."/>
            <person name="Zhang Q.Y."/>
        </authorList>
    </citation>
    <scope>NUCLEOTIDE SEQUENCE [LARGE SCALE GENOMIC DNA]</scope>
</reference>
<dbReference type="Proteomes" id="UP000028567">
    <property type="component" value="Segment"/>
</dbReference>
<organism evidence="1 2">
    <name type="scientific">Microcystis phage MaMV-DC</name>
    <dbReference type="NCBI Taxonomy" id="1357715"/>
    <lineage>
        <taxon>Viruses</taxon>
        <taxon>Duplodnaviria</taxon>
        <taxon>Heunggongvirae</taxon>
        <taxon>Uroviricota</taxon>
        <taxon>Caudoviricetes</taxon>
        <taxon>Fukuivirus</taxon>
        <taxon>Fukuivirus MVDC</taxon>
    </lineage>
</organism>
<protein>
    <submittedName>
        <fullName evidence="1">Uncharacterized protein</fullName>
    </submittedName>
</protein>